<reference evidence="7" key="1">
    <citation type="submission" date="2021-06" db="EMBL/GenBank/DDBJ databases">
        <authorList>
            <person name="Hodson N. C."/>
            <person name="Mongue J. A."/>
            <person name="Jaron S. K."/>
        </authorList>
    </citation>
    <scope>NUCLEOTIDE SEQUENCE</scope>
</reference>
<keyword evidence="4" id="KW-0325">Glycoprotein</keyword>
<dbReference type="GO" id="GO:0052689">
    <property type="term" value="F:carboxylic ester hydrolase activity"/>
    <property type="evidence" value="ECO:0007669"/>
    <property type="project" value="UniProtKB-KW"/>
</dbReference>
<dbReference type="InterPro" id="IPR019826">
    <property type="entry name" value="Carboxylesterase_B_AS"/>
</dbReference>
<keyword evidence="2" id="KW-0719">Serine esterase</keyword>
<dbReference type="PANTHER" id="PTHR43142">
    <property type="entry name" value="CARBOXYLIC ESTER HYDROLASE"/>
    <property type="match status" value="1"/>
</dbReference>
<dbReference type="Pfam" id="PF00135">
    <property type="entry name" value="COesterase"/>
    <property type="match status" value="1"/>
</dbReference>
<evidence type="ECO:0000256" key="2">
    <source>
        <dbReference type="ARBA" id="ARBA00022487"/>
    </source>
</evidence>
<dbReference type="PROSITE" id="PS00941">
    <property type="entry name" value="CARBOXYLESTERASE_B_2"/>
    <property type="match status" value="1"/>
</dbReference>
<keyword evidence="8" id="KW-1185">Reference proteome</keyword>
<dbReference type="AlphaFoldDB" id="A0A8J2KWF3"/>
<dbReference type="PANTHER" id="PTHR43142:SF1">
    <property type="entry name" value="CARBOXYLIC ESTER HYDROLASE"/>
    <property type="match status" value="1"/>
</dbReference>
<evidence type="ECO:0000256" key="1">
    <source>
        <dbReference type="ARBA" id="ARBA00005964"/>
    </source>
</evidence>
<evidence type="ECO:0000259" key="6">
    <source>
        <dbReference type="Pfam" id="PF00135"/>
    </source>
</evidence>
<evidence type="ECO:0000256" key="5">
    <source>
        <dbReference type="SAM" id="MobiDB-lite"/>
    </source>
</evidence>
<dbReference type="EMBL" id="CAJVCH010527369">
    <property type="protein sequence ID" value="CAG7822766.1"/>
    <property type="molecule type" value="Genomic_DNA"/>
</dbReference>
<dbReference type="Proteomes" id="UP000708208">
    <property type="component" value="Unassembled WGS sequence"/>
</dbReference>
<comment type="caution">
    <text evidence="7">The sequence shown here is derived from an EMBL/GenBank/DDBJ whole genome shotgun (WGS) entry which is preliminary data.</text>
</comment>
<organism evidence="7 8">
    <name type="scientific">Allacma fusca</name>
    <dbReference type="NCBI Taxonomy" id="39272"/>
    <lineage>
        <taxon>Eukaryota</taxon>
        <taxon>Metazoa</taxon>
        <taxon>Ecdysozoa</taxon>
        <taxon>Arthropoda</taxon>
        <taxon>Hexapoda</taxon>
        <taxon>Collembola</taxon>
        <taxon>Symphypleona</taxon>
        <taxon>Sminthuridae</taxon>
        <taxon>Allacma</taxon>
    </lineage>
</organism>
<name>A0A8J2KWF3_9HEXA</name>
<evidence type="ECO:0000256" key="3">
    <source>
        <dbReference type="ARBA" id="ARBA00022801"/>
    </source>
</evidence>
<accession>A0A8J2KWF3</accession>
<dbReference type="InterPro" id="IPR019819">
    <property type="entry name" value="Carboxylesterase_B_CS"/>
</dbReference>
<comment type="similarity">
    <text evidence="1">Belongs to the type-B carboxylesterase/lipase family.</text>
</comment>
<feature type="region of interest" description="Disordered" evidence="5">
    <location>
        <begin position="131"/>
        <end position="184"/>
    </location>
</feature>
<dbReference type="InterPro" id="IPR002018">
    <property type="entry name" value="CarbesteraseB"/>
</dbReference>
<proteinExistence type="inferred from homology"/>
<keyword evidence="3" id="KW-0378">Hydrolase</keyword>
<evidence type="ECO:0000256" key="4">
    <source>
        <dbReference type="ARBA" id="ARBA00023180"/>
    </source>
</evidence>
<sequence>MRLMRARRVSRVDFASPYLEVLLRKYLALTEYGQNVLHYSPHCLFQKRVRNIENHPVYHRLQPTDQTTTTHSLRNVFNQHREIVATKKVGHLGNSGKITLKKVKHPPVLDLGWGWKGKDLGWGWEIKENEESHKETEGWKKPEETEGWGWKKPEESEGWGWKKPEESEGWGWKKPEESEGWGWKKPEKEENELKKLIGVIGPVLFPLPFLLASLPLAVPAIGLTVLVQIIYKGPGGISNLFKSLSNDNNNMRSTGNFPAVELPQGIVEGRISTSREGREFIQFQGIPYAQPPVRELRFESPRPPLKWNGTLAADHHHTPCLQLNFITGLLTGTEDCLYLNVFVPKVNESAPIRNVRDTSNKDNTYQLLPVMVFIYGGYFMYGASHHYGPKYFMDEDVILVTFNYRVGAFGFLNTGDGVVRGNMGLKDQNMVLHWIKQNIMLFGGDPNQVTLFGESAGGSSVHFHMLSPKSAGLFHKAISQSGTAIRTYQIVNNPGDYAKRLGSQLDCPTLDSLIMVKCLKNIDGEKIAKIHLDKWSKRKFFQDLLSSPLAQYSPSVETIIDDDTFLHANPYRILKSGNFSRVPWLTGVNSEEGLVYSARIARNKNVSTRIFSNWKNVAPILLNYDDHRRDIAERVRNFYLQKSHNIFGRPSLWFRRNTKGFTDMFSDRLYFTAEHVAIQEHSKYAPVYAYYFTYEGAFTFYNLFLSSGKYPRLLEVGYSFAAKWILENIFRRQHKRGACHGDELVMLFNLNIVSDVNKDEVDYPMSREMVHTWAQFATDHRNLKFQYKPWPPVNPKDKSPVYMNLNTLNGGLIREPFTDRAKFWLNMGILD</sequence>
<protein>
    <recommendedName>
        <fullName evidence="6">Carboxylesterase type B domain-containing protein</fullName>
    </recommendedName>
</protein>
<evidence type="ECO:0000313" key="8">
    <source>
        <dbReference type="Proteomes" id="UP000708208"/>
    </source>
</evidence>
<dbReference type="PROSITE" id="PS00122">
    <property type="entry name" value="CARBOXYLESTERASE_B_1"/>
    <property type="match status" value="1"/>
</dbReference>
<evidence type="ECO:0000313" key="7">
    <source>
        <dbReference type="EMBL" id="CAG7822766.1"/>
    </source>
</evidence>
<feature type="domain" description="Carboxylesterase type B" evidence="6">
    <location>
        <begin position="258"/>
        <end position="824"/>
    </location>
</feature>
<gene>
    <name evidence="7" type="ORF">AFUS01_LOCUS33019</name>
</gene>